<dbReference type="SUPFAM" id="SSF47203">
    <property type="entry name" value="Acyl-CoA dehydrogenase C-terminal domain-like"/>
    <property type="match status" value="1"/>
</dbReference>
<comment type="similarity">
    <text evidence="2 7">Belongs to the acyl-CoA dehydrogenase family.</text>
</comment>
<keyword evidence="3 7" id="KW-0285">Flavoprotein</keyword>
<dbReference type="Proteomes" id="UP001166784">
    <property type="component" value="Unassembled WGS sequence"/>
</dbReference>
<evidence type="ECO:0000259" key="8">
    <source>
        <dbReference type="Pfam" id="PF00441"/>
    </source>
</evidence>
<dbReference type="Gene3D" id="1.10.540.10">
    <property type="entry name" value="Acyl-CoA dehydrogenase/oxidase, N-terminal domain"/>
    <property type="match status" value="1"/>
</dbReference>
<protein>
    <submittedName>
        <fullName evidence="11">Acyl-CoA dehydrogenase family protein</fullName>
    </submittedName>
</protein>
<evidence type="ECO:0000256" key="7">
    <source>
        <dbReference type="RuleBase" id="RU362125"/>
    </source>
</evidence>
<keyword evidence="4 7" id="KW-0274">FAD</keyword>
<name>A0ABS9SUF2_9ACTN</name>
<evidence type="ECO:0000256" key="5">
    <source>
        <dbReference type="ARBA" id="ARBA00022946"/>
    </source>
</evidence>
<feature type="domain" description="Acyl-CoA dehydrogenase/oxidase N-terminal" evidence="10">
    <location>
        <begin position="23"/>
        <end position="134"/>
    </location>
</feature>
<evidence type="ECO:0000259" key="10">
    <source>
        <dbReference type="Pfam" id="PF02771"/>
    </source>
</evidence>
<organism evidence="11 12">
    <name type="scientific">Streptomyces marispadix</name>
    <dbReference type="NCBI Taxonomy" id="2922868"/>
    <lineage>
        <taxon>Bacteria</taxon>
        <taxon>Bacillati</taxon>
        <taxon>Actinomycetota</taxon>
        <taxon>Actinomycetes</taxon>
        <taxon>Kitasatosporales</taxon>
        <taxon>Streptomycetaceae</taxon>
        <taxon>Streptomyces</taxon>
    </lineage>
</organism>
<dbReference type="PANTHER" id="PTHR42807">
    <property type="entry name" value="GLUTARYL-COA DEHYDROGENASE, MITOCHONDRIAL"/>
    <property type="match status" value="1"/>
</dbReference>
<comment type="caution">
    <text evidence="11">The sequence shown here is derived from an EMBL/GenBank/DDBJ whole genome shotgun (WGS) entry which is preliminary data.</text>
</comment>
<dbReference type="InterPro" id="IPR036250">
    <property type="entry name" value="AcylCo_DH-like_C"/>
</dbReference>
<evidence type="ECO:0000256" key="6">
    <source>
        <dbReference type="ARBA" id="ARBA00023002"/>
    </source>
</evidence>
<evidence type="ECO:0000256" key="1">
    <source>
        <dbReference type="ARBA" id="ARBA00001974"/>
    </source>
</evidence>
<keyword evidence="12" id="KW-1185">Reference proteome</keyword>
<dbReference type="Pfam" id="PF02770">
    <property type="entry name" value="Acyl-CoA_dh_M"/>
    <property type="match status" value="1"/>
</dbReference>
<proteinExistence type="inferred from homology"/>
<evidence type="ECO:0000313" key="11">
    <source>
        <dbReference type="EMBL" id="MCH6159911.1"/>
    </source>
</evidence>
<evidence type="ECO:0000256" key="3">
    <source>
        <dbReference type="ARBA" id="ARBA00022630"/>
    </source>
</evidence>
<dbReference type="Gene3D" id="1.20.140.10">
    <property type="entry name" value="Butyryl-CoA Dehydrogenase, subunit A, domain 3"/>
    <property type="match status" value="1"/>
</dbReference>
<reference evidence="11" key="2">
    <citation type="journal article" date="2023" name="Int. J. Syst. Evol. Microbiol.">
        <title>Streptomyces marispadix sp. nov., isolated from marine beach sediment of the Northern Coast of Portugal.</title>
        <authorList>
            <person name="dos Santos J.D.N."/>
            <person name="Vitorino I.R."/>
            <person name="Kallscheuer N."/>
            <person name="Srivastava A."/>
            <person name="Krautwurst S."/>
            <person name="Marz M."/>
            <person name="Jogler C."/>
            <person name="Lobo Da Cunha A."/>
            <person name="Catita J."/>
            <person name="Goncalves H."/>
            <person name="Gonzalez I."/>
            <person name="Reyes F."/>
            <person name="Lage O.M."/>
        </authorList>
    </citation>
    <scope>NUCLEOTIDE SEQUENCE</scope>
    <source>
        <strain evidence="11">M600PL45_2</strain>
    </source>
</reference>
<feature type="domain" description="Acyl-CoA dehydrogenase/oxidase C-terminal" evidence="8">
    <location>
        <begin position="262"/>
        <end position="404"/>
    </location>
</feature>
<dbReference type="InterPro" id="IPR009100">
    <property type="entry name" value="AcylCoA_DH/oxidase_NM_dom_sf"/>
</dbReference>
<dbReference type="InterPro" id="IPR006091">
    <property type="entry name" value="Acyl-CoA_Oxase/DH_mid-dom"/>
</dbReference>
<evidence type="ECO:0000259" key="9">
    <source>
        <dbReference type="Pfam" id="PF02770"/>
    </source>
</evidence>
<dbReference type="EMBL" id="JAKWJU010000002">
    <property type="protein sequence ID" value="MCH6159911.1"/>
    <property type="molecule type" value="Genomic_DNA"/>
</dbReference>
<keyword evidence="6 7" id="KW-0560">Oxidoreductase</keyword>
<dbReference type="Gene3D" id="2.40.110.10">
    <property type="entry name" value="Butyryl-CoA Dehydrogenase, subunit A, domain 2"/>
    <property type="match status" value="1"/>
</dbReference>
<dbReference type="PANTHER" id="PTHR42807:SF1">
    <property type="entry name" value="GLUTARYL-COA DEHYDROGENASE, MITOCHONDRIAL"/>
    <property type="match status" value="1"/>
</dbReference>
<keyword evidence="5" id="KW-0809">Transit peptide</keyword>
<gene>
    <name evidence="11" type="ORF">MMA15_05595</name>
</gene>
<dbReference type="SUPFAM" id="SSF56645">
    <property type="entry name" value="Acyl-CoA dehydrogenase NM domain-like"/>
    <property type="match status" value="1"/>
</dbReference>
<evidence type="ECO:0000256" key="4">
    <source>
        <dbReference type="ARBA" id="ARBA00022827"/>
    </source>
</evidence>
<dbReference type="InterPro" id="IPR013786">
    <property type="entry name" value="AcylCoA_DH/ox_N"/>
</dbReference>
<reference evidence="11" key="1">
    <citation type="submission" date="2022-03" db="EMBL/GenBank/DDBJ databases">
        <authorList>
            <person name="Santos J.D.N."/>
            <person name="Kallscheuer N."/>
            <person name="Jogler C."/>
            <person name="Lage O.M."/>
        </authorList>
    </citation>
    <scope>NUCLEOTIDE SEQUENCE</scope>
    <source>
        <strain evidence="11">M600PL45_2</strain>
    </source>
</reference>
<evidence type="ECO:0000256" key="2">
    <source>
        <dbReference type="ARBA" id="ARBA00009347"/>
    </source>
</evidence>
<evidence type="ECO:0000313" key="12">
    <source>
        <dbReference type="Proteomes" id="UP001166784"/>
    </source>
</evidence>
<accession>A0ABS9SUF2</accession>
<comment type="cofactor">
    <cofactor evidence="1 7">
        <name>FAD</name>
        <dbReference type="ChEBI" id="CHEBI:57692"/>
    </cofactor>
</comment>
<sequence length="411" mass="43566">MSVPPVTPQTPLGLFGTEALIGEEDRAIRDTVRQYVSDKVRPNLAGWYEEGAIPARELARELGTLGVLGMHLEGYGCAGTSATAYGLACMELEAGDSGLRSLVSVQGSLAMFAIWKYGSEEQKQQWLPRMASGEAIGCFGLTEPDFGSNPAGMRTRARRDGSDWVLDGTKMWITNGSVADVAVVWARTEDEGAGGDGTGGGAGGRAGRVRGFLVPAGTPGFSAPEIKRKMSLRASVTSELVLESVRLPDSAVLPDAVGLSGPLSCLNEARYGIVFGALGAARDCLETTLGYARQREIFDKPLAAYQLSQAKLADMSLELGKGMLLALHLASLKDAGTLRPEQISLGKLNSTREAIAIARECRTMLGAAGITLEYPVMRHANNLESVLTYEGTSEVHQLVIGQALTGEVAFR</sequence>
<dbReference type="Pfam" id="PF02771">
    <property type="entry name" value="Acyl-CoA_dh_N"/>
    <property type="match status" value="1"/>
</dbReference>
<dbReference type="InterPro" id="IPR046373">
    <property type="entry name" value="Acyl-CoA_Oxase/DH_mid-dom_sf"/>
</dbReference>
<dbReference type="InterPro" id="IPR052033">
    <property type="entry name" value="Glutaryl-CoA_DH_mitochondrial"/>
</dbReference>
<dbReference type="InterPro" id="IPR009075">
    <property type="entry name" value="AcylCo_DH/oxidase_C"/>
</dbReference>
<feature type="domain" description="Acyl-CoA oxidase/dehydrogenase middle" evidence="9">
    <location>
        <begin position="138"/>
        <end position="245"/>
    </location>
</feature>
<dbReference type="InterPro" id="IPR037069">
    <property type="entry name" value="AcylCoA_DH/ox_N_sf"/>
</dbReference>
<dbReference type="Pfam" id="PF00441">
    <property type="entry name" value="Acyl-CoA_dh_1"/>
    <property type="match status" value="1"/>
</dbReference>